<evidence type="ECO:0000313" key="2">
    <source>
        <dbReference type="EMBL" id="MBZ2164537.1"/>
    </source>
</evidence>
<accession>A0A8T5UQY0</accession>
<dbReference type="AlphaFoldDB" id="A0A8T5UQY0"/>
<dbReference type="Proteomes" id="UP000825933">
    <property type="component" value="Unassembled WGS sequence"/>
</dbReference>
<keyword evidence="1" id="KW-1133">Transmembrane helix</keyword>
<organism evidence="2 3">
    <name type="scientific">Methanobacterium spitsbergense</name>
    <dbReference type="NCBI Taxonomy" id="2874285"/>
    <lineage>
        <taxon>Archaea</taxon>
        <taxon>Methanobacteriati</taxon>
        <taxon>Methanobacteriota</taxon>
        <taxon>Methanomada group</taxon>
        <taxon>Methanobacteria</taxon>
        <taxon>Methanobacteriales</taxon>
        <taxon>Methanobacteriaceae</taxon>
        <taxon>Methanobacterium</taxon>
    </lineage>
</organism>
<evidence type="ECO:0000256" key="1">
    <source>
        <dbReference type="SAM" id="Phobius"/>
    </source>
</evidence>
<evidence type="ECO:0000313" key="3">
    <source>
        <dbReference type="Proteomes" id="UP000825933"/>
    </source>
</evidence>
<dbReference type="RefSeq" id="WP_223790215.1">
    <property type="nucleotide sequence ID" value="NZ_JAIOUQ010000001.1"/>
</dbReference>
<feature type="transmembrane region" description="Helical" evidence="1">
    <location>
        <begin position="110"/>
        <end position="129"/>
    </location>
</feature>
<proteinExistence type="predicted"/>
<keyword evidence="1" id="KW-0812">Transmembrane</keyword>
<comment type="caution">
    <text evidence="2">The sequence shown here is derived from an EMBL/GenBank/DDBJ whole genome shotgun (WGS) entry which is preliminary data.</text>
</comment>
<protein>
    <submittedName>
        <fullName evidence="2">Uncharacterized protein</fullName>
    </submittedName>
</protein>
<reference evidence="3" key="1">
    <citation type="journal article" date="2022" name="Microbiol. Resour. Announc.">
        <title>Draft Genome Sequence of a Methanogenic Archaeon from West Spitsbergen Permafrost.</title>
        <authorList>
            <person name="Trubitsyn V."/>
            <person name="Rivkina E."/>
            <person name="Shcherbakova V."/>
        </authorList>
    </citation>
    <scope>NUCLEOTIDE SEQUENCE [LARGE SCALE GENOMIC DNA]</scope>
    <source>
        <strain evidence="3">VT</strain>
    </source>
</reference>
<dbReference type="EMBL" id="JAIOUQ010000001">
    <property type="protein sequence ID" value="MBZ2164537.1"/>
    <property type="molecule type" value="Genomic_DNA"/>
</dbReference>
<name>A0A8T5UQY0_9EURY</name>
<gene>
    <name evidence="2" type="ORF">K8N75_00515</name>
</gene>
<sequence length="143" mass="16965">MEEHEQVEVKIDDDFVIMVDNGMEDIVKNFFHWEIETCNSCIDYRGSVWIEFCDFEDWKKFLHLALRNNIEINGSCHKQDTLWDFLQEKVNVKLVFDEELMEDPNNEDKVLGTGVLVICVGLIFPIELLDEFKKLFFEVLKPE</sequence>
<keyword evidence="1" id="KW-0472">Membrane</keyword>
<keyword evidence="3" id="KW-1185">Reference proteome</keyword>